<evidence type="ECO:0000259" key="8">
    <source>
        <dbReference type="Pfam" id="PF00728"/>
    </source>
</evidence>
<evidence type="ECO:0000256" key="3">
    <source>
        <dbReference type="ARBA" id="ARBA00012663"/>
    </source>
</evidence>
<evidence type="ECO:0000256" key="4">
    <source>
        <dbReference type="ARBA" id="ARBA00022801"/>
    </source>
</evidence>
<gene>
    <name evidence="10" type="ORF">F0361_16370</name>
</gene>
<evidence type="ECO:0000313" key="10">
    <source>
        <dbReference type="EMBL" id="KAA2215769.1"/>
    </source>
</evidence>
<dbReference type="AlphaFoldDB" id="A0A5B2TNI0"/>
<dbReference type="PANTHER" id="PTHR22600">
    <property type="entry name" value="BETA-HEXOSAMINIDASE"/>
    <property type="match status" value="1"/>
</dbReference>
<dbReference type="GO" id="GO:0005975">
    <property type="term" value="P:carbohydrate metabolic process"/>
    <property type="evidence" value="ECO:0007669"/>
    <property type="project" value="InterPro"/>
</dbReference>
<dbReference type="PRINTS" id="PR00738">
    <property type="entry name" value="GLHYDRLASE20"/>
</dbReference>
<proteinExistence type="inferred from homology"/>
<name>A0A5B2TNI0_9FLAO</name>
<feature type="active site" description="Proton donor" evidence="7">
    <location>
        <position position="262"/>
    </location>
</feature>
<evidence type="ECO:0000313" key="11">
    <source>
        <dbReference type="Proteomes" id="UP000323188"/>
    </source>
</evidence>
<dbReference type="RefSeq" id="WP_154920409.1">
    <property type="nucleotide sequence ID" value="NZ_VUOE01000003.1"/>
</dbReference>
<dbReference type="Gene3D" id="3.30.379.10">
    <property type="entry name" value="Chitobiase/beta-hexosaminidase domain 2-like"/>
    <property type="match status" value="1"/>
</dbReference>
<evidence type="ECO:0000256" key="5">
    <source>
        <dbReference type="ARBA" id="ARBA00023180"/>
    </source>
</evidence>
<dbReference type="Pfam" id="PF14845">
    <property type="entry name" value="Glycohydro_20b2"/>
    <property type="match status" value="1"/>
</dbReference>
<comment type="catalytic activity">
    <reaction evidence="1">
        <text>Hydrolysis of terminal non-reducing N-acetyl-D-hexosamine residues in N-acetyl-beta-D-hexosaminides.</text>
        <dbReference type="EC" id="3.2.1.52"/>
    </reaction>
</comment>
<keyword evidence="4 10" id="KW-0378">Hydrolase</keyword>
<comment type="caution">
    <text evidence="10">The sequence shown here is derived from an EMBL/GenBank/DDBJ whole genome shotgun (WGS) entry which is preliminary data.</text>
</comment>
<reference evidence="10 11" key="1">
    <citation type="submission" date="2019-09" db="EMBL/GenBank/DDBJ databases">
        <authorList>
            <person name="Khan S.A."/>
            <person name="Jeon C.O."/>
            <person name="Chun B.H."/>
            <person name="Jeong S.E."/>
        </authorList>
    </citation>
    <scope>NUCLEOTIDE SEQUENCE [LARGE SCALE GENOMIC DNA]</scope>
    <source>
        <strain evidence="10 11">KCTC 42508</strain>
    </source>
</reference>
<accession>A0A5B2TNI0</accession>
<dbReference type="InterPro" id="IPR025705">
    <property type="entry name" value="Beta_hexosaminidase_sua/sub"/>
</dbReference>
<dbReference type="Pfam" id="PF00728">
    <property type="entry name" value="Glyco_hydro_20"/>
    <property type="match status" value="1"/>
</dbReference>
<dbReference type="InterPro" id="IPR029018">
    <property type="entry name" value="Hex-like_dom2"/>
</dbReference>
<dbReference type="GO" id="GO:0030203">
    <property type="term" value="P:glycosaminoglycan metabolic process"/>
    <property type="evidence" value="ECO:0007669"/>
    <property type="project" value="TreeGrafter"/>
</dbReference>
<evidence type="ECO:0000256" key="6">
    <source>
        <dbReference type="ARBA" id="ARBA00023295"/>
    </source>
</evidence>
<dbReference type="GO" id="GO:0004563">
    <property type="term" value="F:beta-N-acetylhexosaminidase activity"/>
    <property type="evidence" value="ECO:0007669"/>
    <property type="project" value="UniProtKB-EC"/>
</dbReference>
<feature type="domain" description="Glycoside hydrolase family 20 catalytic" evidence="8">
    <location>
        <begin position="90"/>
        <end position="416"/>
    </location>
</feature>
<dbReference type="GO" id="GO:0016020">
    <property type="term" value="C:membrane"/>
    <property type="evidence" value="ECO:0007669"/>
    <property type="project" value="TreeGrafter"/>
</dbReference>
<dbReference type="PANTHER" id="PTHR22600:SF57">
    <property type="entry name" value="BETA-N-ACETYLHEXOSAMINIDASE"/>
    <property type="match status" value="1"/>
</dbReference>
<dbReference type="InterPro" id="IPR029019">
    <property type="entry name" value="HEX_eukaryotic_N"/>
</dbReference>
<keyword evidence="5" id="KW-0325">Glycoprotein</keyword>
<keyword evidence="6" id="KW-0326">Glycosidase</keyword>
<dbReference type="InterPro" id="IPR017853">
    <property type="entry name" value="GH"/>
</dbReference>
<dbReference type="EC" id="3.2.1.52" evidence="3"/>
<dbReference type="Proteomes" id="UP000323188">
    <property type="component" value="Unassembled WGS sequence"/>
</dbReference>
<dbReference type="SUPFAM" id="SSF51445">
    <property type="entry name" value="(Trans)glycosidases"/>
    <property type="match status" value="1"/>
</dbReference>
<evidence type="ECO:0000256" key="1">
    <source>
        <dbReference type="ARBA" id="ARBA00001231"/>
    </source>
</evidence>
<dbReference type="InterPro" id="IPR015883">
    <property type="entry name" value="Glyco_hydro_20_cat"/>
</dbReference>
<feature type="domain" description="Beta-hexosaminidase eukaryotic type N-terminal" evidence="9">
    <location>
        <begin position="17"/>
        <end position="69"/>
    </location>
</feature>
<sequence length="628" mass="71116">MTQIYFGQERIEQAGVQENTNLIVEITTSSQPNIGVDESYVLKVTENKINLKANTTMGALKGFQTLNQIVKVDSNGYFIPVLEINDAPRFKWRGMMVDVARHFLPIELLRKNIDAMAMVKLNVLHLHLSDDEGFRVESKLFPKLHENGSYGNYYTQSQLKELVKYASDRGILIVPEFDLPGHTRSWFAAYPELASAPGPYKPGPRFIFDENASRQELGEAVKSAPTPTIDPSREEVYTFLDQLFGEMVTIFTAPYFHIGADENNGAAWRNNPDIVRFMKRNKLADTHELHSYFVNRLYEIVKKHGRTMIAWQEAFSKSLPKDVMVQAWIPEGAPMEAVPPKEIAESGNSVLISTGFYLDLFLPSHVHYSNPEYLSDVHDNVLGGEAALWSELVDVNSFENRAWPRAAAIAERLWSPVSITDINNMYNRLYALSDDLEANGMDHRLNTRRWLGQLANGTDISAPAVVLETLAPFQGYRRLATIMMMPASLKYETVPLVNLADIVSVDSEMEWKLRTQIQKFLDGDINVKFMLEEQFNEWKDAALKTKEQIKGAPNLKMLETYADRLIRASEIGLLAISASMDDSEKKSSLEELGTMKVRTDAVEIRILDEIEALLSGELKELTTVNKMY</sequence>
<dbReference type="EMBL" id="VUOE01000003">
    <property type="protein sequence ID" value="KAA2215769.1"/>
    <property type="molecule type" value="Genomic_DNA"/>
</dbReference>
<comment type="similarity">
    <text evidence="2">Belongs to the glycosyl hydrolase 20 family.</text>
</comment>
<evidence type="ECO:0000259" key="9">
    <source>
        <dbReference type="Pfam" id="PF14845"/>
    </source>
</evidence>
<evidence type="ECO:0000256" key="7">
    <source>
        <dbReference type="PIRSR" id="PIRSR625705-1"/>
    </source>
</evidence>
<dbReference type="SUPFAM" id="SSF55545">
    <property type="entry name" value="beta-N-acetylhexosaminidase-like domain"/>
    <property type="match status" value="1"/>
</dbReference>
<dbReference type="Gene3D" id="3.20.20.80">
    <property type="entry name" value="Glycosidases"/>
    <property type="match status" value="1"/>
</dbReference>
<protein>
    <recommendedName>
        <fullName evidence="3">beta-N-acetylhexosaminidase</fullName>
        <ecNumber evidence="3">3.2.1.52</ecNumber>
    </recommendedName>
</protein>
<organism evidence="10 11">
    <name type="scientific">Maribacter flavus</name>
    <dbReference type="NCBI Taxonomy" id="1658664"/>
    <lineage>
        <taxon>Bacteria</taxon>
        <taxon>Pseudomonadati</taxon>
        <taxon>Bacteroidota</taxon>
        <taxon>Flavobacteriia</taxon>
        <taxon>Flavobacteriales</taxon>
        <taxon>Flavobacteriaceae</taxon>
        <taxon>Maribacter</taxon>
    </lineage>
</organism>
<evidence type="ECO:0000256" key="2">
    <source>
        <dbReference type="ARBA" id="ARBA00006285"/>
    </source>
</evidence>